<proteinExistence type="predicted"/>
<dbReference type="GO" id="GO:0009279">
    <property type="term" value="C:cell outer membrane"/>
    <property type="evidence" value="ECO:0007669"/>
    <property type="project" value="UniProtKB-SubCell"/>
</dbReference>
<dbReference type="Proteomes" id="UP000502415">
    <property type="component" value="Chromosome"/>
</dbReference>
<accession>A0A7Z2VZN5</accession>
<evidence type="ECO:0000256" key="1">
    <source>
        <dbReference type="ARBA" id="ARBA00004442"/>
    </source>
</evidence>
<evidence type="ECO:0000259" key="4">
    <source>
        <dbReference type="Pfam" id="PF13505"/>
    </source>
</evidence>
<dbReference type="KEGG" id="mfy:HH212_22165"/>
<dbReference type="EMBL" id="CP051685">
    <property type="protein sequence ID" value="QJE02393.1"/>
    <property type="molecule type" value="Genomic_DNA"/>
</dbReference>
<name>A0A7Z2VZN5_9BURK</name>
<keyword evidence="6" id="KW-1185">Reference proteome</keyword>
<evidence type="ECO:0000256" key="3">
    <source>
        <dbReference type="SAM" id="SignalP"/>
    </source>
</evidence>
<evidence type="ECO:0000256" key="2">
    <source>
        <dbReference type="ARBA" id="ARBA00022729"/>
    </source>
</evidence>
<dbReference type="SUPFAM" id="SSF56925">
    <property type="entry name" value="OMPA-like"/>
    <property type="match status" value="1"/>
</dbReference>
<dbReference type="Pfam" id="PF13505">
    <property type="entry name" value="OMP_b-brl"/>
    <property type="match status" value="1"/>
</dbReference>
<evidence type="ECO:0000313" key="5">
    <source>
        <dbReference type="EMBL" id="QJE02393.1"/>
    </source>
</evidence>
<feature type="signal peptide" evidence="3">
    <location>
        <begin position="1"/>
        <end position="20"/>
    </location>
</feature>
<protein>
    <submittedName>
        <fullName evidence="5">Porin family protein</fullName>
    </submittedName>
</protein>
<reference evidence="5 6" key="1">
    <citation type="submission" date="2020-04" db="EMBL/GenBank/DDBJ databases">
        <title>Genome sequencing of novel species.</title>
        <authorList>
            <person name="Heo J."/>
            <person name="Kim S.-J."/>
            <person name="Kim J.-S."/>
            <person name="Hong S.-B."/>
            <person name="Kwon S.-W."/>
        </authorList>
    </citation>
    <scope>NUCLEOTIDE SEQUENCE [LARGE SCALE GENOMIC DNA]</scope>
    <source>
        <strain evidence="5 6">GN2-R2</strain>
    </source>
</reference>
<dbReference type="RefSeq" id="WP_170204480.1">
    <property type="nucleotide sequence ID" value="NZ_CP051685.1"/>
</dbReference>
<sequence>MKKLIVAIAAGVAAMGAAQAQTTATEIIAQPTHPYVGVAVSGSKNQASDDWKASPKVFAGYDLTPNWGVEAGYTRFRKEGYSTIVAPNTVTGANVRGSSSYVAAKFMTPVNERVSAYAKLGASYNERKVRVDGFNDGTERDTGAYGALGAQYAFNQNLSLVGEYERYGKDKYQGAKADAVSLGLKYGF</sequence>
<dbReference type="InterPro" id="IPR027385">
    <property type="entry name" value="Beta-barrel_OMP"/>
</dbReference>
<dbReference type="InterPro" id="IPR011250">
    <property type="entry name" value="OMP/PagP_B-barrel"/>
</dbReference>
<evidence type="ECO:0000313" key="6">
    <source>
        <dbReference type="Proteomes" id="UP000502415"/>
    </source>
</evidence>
<gene>
    <name evidence="5" type="ORF">HH212_22165</name>
</gene>
<dbReference type="AlphaFoldDB" id="A0A7Z2VZN5"/>
<feature type="chain" id="PRO_5031034572" evidence="3">
    <location>
        <begin position="21"/>
        <end position="188"/>
    </location>
</feature>
<comment type="subcellular location">
    <subcellularLocation>
        <location evidence="1">Cell outer membrane</location>
    </subcellularLocation>
</comment>
<dbReference type="Gene3D" id="2.40.160.20">
    <property type="match status" value="1"/>
</dbReference>
<organism evidence="5 6">
    <name type="scientific">Massilia forsythiae</name>
    <dbReference type="NCBI Taxonomy" id="2728020"/>
    <lineage>
        <taxon>Bacteria</taxon>
        <taxon>Pseudomonadati</taxon>
        <taxon>Pseudomonadota</taxon>
        <taxon>Betaproteobacteria</taxon>
        <taxon>Burkholderiales</taxon>
        <taxon>Oxalobacteraceae</taxon>
        <taxon>Telluria group</taxon>
        <taxon>Massilia</taxon>
    </lineage>
</organism>
<keyword evidence="2 3" id="KW-0732">Signal</keyword>
<feature type="domain" description="Outer membrane protein beta-barrel" evidence="4">
    <location>
        <begin position="11"/>
        <end position="188"/>
    </location>
</feature>